<organism evidence="1 2">
    <name type="scientific">Algoriphagus aquaeductus</name>
    <dbReference type="NCBI Taxonomy" id="475299"/>
    <lineage>
        <taxon>Bacteria</taxon>
        <taxon>Pseudomonadati</taxon>
        <taxon>Bacteroidota</taxon>
        <taxon>Cytophagia</taxon>
        <taxon>Cytophagales</taxon>
        <taxon>Cyclobacteriaceae</taxon>
        <taxon>Algoriphagus</taxon>
    </lineage>
</organism>
<dbReference type="Proteomes" id="UP000248917">
    <property type="component" value="Unassembled WGS sequence"/>
</dbReference>
<dbReference type="AlphaFoldDB" id="A0A326RX13"/>
<dbReference type="RefSeq" id="WP_111391764.1">
    <property type="nucleotide sequence ID" value="NZ_QKTX01000003.1"/>
</dbReference>
<dbReference type="OrthoDB" id="823563at2"/>
<evidence type="ECO:0008006" key="3">
    <source>
        <dbReference type="Google" id="ProtNLM"/>
    </source>
</evidence>
<accession>A0A326RX13</accession>
<proteinExistence type="predicted"/>
<dbReference type="EMBL" id="QKTX01000003">
    <property type="protein sequence ID" value="PZV85297.1"/>
    <property type="molecule type" value="Genomic_DNA"/>
</dbReference>
<evidence type="ECO:0000313" key="2">
    <source>
        <dbReference type="Proteomes" id="UP000248917"/>
    </source>
</evidence>
<sequence length="208" mass="23494">MRNRVIYLILLFFFSYVKGLAQERAYFNQTEVGFLWGKGTKSWEGDYENRMNLTVSSFHGAKINAHHVVGFGIGYDQYENLSLIPISLGWRGFLGKEGRSQLFGGMDLGGGSTLLEKKETTDWYSNWYEGGLMLHPSLGIRLPAKNGKWALSGTLGYKRQQAYFFEGSFDRSGNQPLPGSSTLPRGYSAMTETSFLFHSLVFRMGVMF</sequence>
<name>A0A326RX13_9BACT</name>
<reference evidence="1 2" key="1">
    <citation type="submission" date="2018-06" db="EMBL/GenBank/DDBJ databases">
        <title>Genomic Encyclopedia of Archaeal and Bacterial Type Strains, Phase II (KMG-II): from individual species to whole genera.</title>
        <authorList>
            <person name="Goeker M."/>
        </authorList>
    </citation>
    <scope>NUCLEOTIDE SEQUENCE [LARGE SCALE GENOMIC DNA]</scope>
    <source>
        <strain evidence="1 2">T4</strain>
    </source>
</reference>
<gene>
    <name evidence="1" type="ORF">CLV31_10388</name>
</gene>
<keyword evidence="2" id="KW-1185">Reference proteome</keyword>
<evidence type="ECO:0000313" key="1">
    <source>
        <dbReference type="EMBL" id="PZV85297.1"/>
    </source>
</evidence>
<comment type="caution">
    <text evidence="1">The sequence shown here is derived from an EMBL/GenBank/DDBJ whole genome shotgun (WGS) entry which is preliminary data.</text>
</comment>
<protein>
    <recommendedName>
        <fullName evidence="3">Outer membrane protein with beta-barrel domain</fullName>
    </recommendedName>
</protein>